<proteinExistence type="predicted"/>
<gene>
    <name evidence="2" type="ORF">OJ1293_E04.5</name>
    <name evidence="3" type="ORF">OSJNBa0053L11.27</name>
</gene>
<reference evidence="3" key="2">
    <citation type="submission" date="2002-09" db="EMBL/GenBank/DDBJ databases">
        <title>Oryza sativa nipponbare(GA3) genomic DNA, chromosome 2, BAC clone:OSJNBa0053L11.</title>
        <authorList>
            <person name="Sasaki T."/>
            <person name="Matsumoto T."/>
            <person name="Katayose Y."/>
        </authorList>
    </citation>
    <scope>NUCLEOTIDE SEQUENCE</scope>
</reference>
<reference evidence="4" key="3">
    <citation type="journal article" date="2005" name="Nature">
        <title>The map-based sequence of the rice genome.</title>
        <authorList>
            <consortium name="International rice genome sequencing project (IRGSP)"/>
            <person name="Matsumoto T."/>
            <person name="Wu J."/>
            <person name="Kanamori H."/>
            <person name="Katayose Y."/>
            <person name="Fujisawa M."/>
            <person name="Namiki N."/>
            <person name="Mizuno H."/>
            <person name="Yamamoto K."/>
            <person name="Antonio B.A."/>
            <person name="Baba T."/>
            <person name="Sakata K."/>
            <person name="Nagamura Y."/>
            <person name="Aoki H."/>
            <person name="Arikawa K."/>
            <person name="Arita K."/>
            <person name="Bito T."/>
            <person name="Chiden Y."/>
            <person name="Fujitsuka N."/>
            <person name="Fukunaka R."/>
            <person name="Hamada M."/>
            <person name="Harada C."/>
            <person name="Hayashi A."/>
            <person name="Hijishita S."/>
            <person name="Honda M."/>
            <person name="Hosokawa S."/>
            <person name="Ichikawa Y."/>
            <person name="Idonuma A."/>
            <person name="Iijima M."/>
            <person name="Ikeda M."/>
            <person name="Ikeno M."/>
            <person name="Ito K."/>
            <person name="Ito S."/>
            <person name="Ito T."/>
            <person name="Ito Y."/>
            <person name="Ito Y."/>
            <person name="Iwabuchi A."/>
            <person name="Kamiya K."/>
            <person name="Karasawa W."/>
            <person name="Kurita K."/>
            <person name="Katagiri S."/>
            <person name="Kikuta A."/>
            <person name="Kobayashi H."/>
            <person name="Kobayashi N."/>
            <person name="Machita K."/>
            <person name="Maehara T."/>
            <person name="Masukawa M."/>
            <person name="Mizubayashi T."/>
            <person name="Mukai Y."/>
            <person name="Nagasaki H."/>
            <person name="Nagata Y."/>
            <person name="Naito S."/>
            <person name="Nakashima M."/>
            <person name="Nakama Y."/>
            <person name="Nakamichi Y."/>
            <person name="Nakamura M."/>
            <person name="Meguro A."/>
            <person name="Negishi M."/>
            <person name="Ohta I."/>
            <person name="Ohta T."/>
            <person name="Okamoto M."/>
            <person name="Ono N."/>
            <person name="Saji S."/>
            <person name="Sakaguchi M."/>
            <person name="Sakai K."/>
            <person name="Shibata M."/>
            <person name="Shimokawa T."/>
            <person name="Song J."/>
            <person name="Takazaki Y."/>
            <person name="Terasawa K."/>
            <person name="Tsugane M."/>
            <person name="Tsuji K."/>
            <person name="Ueda S."/>
            <person name="Waki K."/>
            <person name="Yamagata H."/>
            <person name="Yamamoto M."/>
            <person name="Yamamoto S."/>
            <person name="Yamane H."/>
            <person name="Yoshiki S."/>
            <person name="Yoshihara R."/>
            <person name="Yukawa K."/>
            <person name="Zhong H."/>
            <person name="Yano M."/>
            <person name="Yuan Q."/>
            <person name="Ouyang S."/>
            <person name="Liu J."/>
            <person name="Jones K.M."/>
            <person name="Gansberger K."/>
            <person name="Moffat K."/>
            <person name="Hill J."/>
            <person name="Bera J."/>
            <person name="Fadrosh D."/>
            <person name="Jin S."/>
            <person name="Johri S."/>
            <person name="Kim M."/>
            <person name="Overton L."/>
            <person name="Reardon M."/>
            <person name="Tsitrin T."/>
            <person name="Vuong H."/>
            <person name="Weaver B."/>
            <person name="Ciecko A."/>
            <person name="Tallon L."/>
            <person name="Jackson J."/>
            <person name="Pai G."/>
            <person name="Aken S.V."/>
            <person name="Utterback T."/>
            <person name="Reidmuller S."/>
            <person name="Feldblyum T."/>
            <person name="Hsiao J."/>
            <person name="Zismann V."/>
            <person name="Iobst S."/>
            <person name="de Vazeille A.R."/>
            <person name="Buell C.R."/>
            <person name="Ying K."/>
            <person name="Li Y."/>
            <person name="Lu T."/>
            <person name="Huang Y."/>
            <person name="Zhao Q."/>
            <person name="Feng Q."/>
            <person name="Zhang L."/>
            <person name="Zhu J."/>
            <person name="Weng Q."/>
            <person name="Mu J."/>
            <person name="Lu Y."/>
            <person name="Fan D."/>
            <person name="Liu Y."/>
            <person name="Guan J."/>
            <person name="Zhang Y."/>
            <person name="Yu S."/>
            <person name="Liu X."/>
            <person name="Zhang Y."/>
            <person name="Hong G."/>
            <person name="Han B."/>
            <person name="Choisne N."/>
            <person name="Demange N."/>
            <person name="Orjeda G."/>
            <person name="Samain S."/>
            <person name="Cattolico L."/>
            <person name="Pelletier E."/>
            <person name="Couloux A."/>
            <person name="Segurens B."/>
            <person name="Wincker P."/>
            <person name="D'Hont A."/>
            <person name="Scarpelli C."/>
            <person name="Weissenbach J."/>
            <person name="Salanoubat M."/>
            <person name="Quetier F."/>
            <person name="Yu Y."/>
            <person name="Kim H.R."/>
            <person name="Rambo T."/>
            <person name="Currie J."/>
            <person name="Collura K."/>
            <person name="Luo M."/>
            <person name="Yang T."/>
            <person name="Ammiraju J.S.S."/>
            <person name="Engler F."/>
            <person name="Soderlund C."/>
            <person name="Wing R.A."/>
            <person name="Palmer L.E."/>
            <person name="de la Bastide M."/>
            <person name="Spiegel L."/>
            <person name="Nascimento L."/>
            <person name="Zutavern T."/>
            <person name="O'Shaughnessy A."/>
            <person name="Dike S."/>
            <person name="Dedhia N."/>
            <person name="Preston R."/>
            <person name="Balija V."/>
            <person name="McCombie W.R."/>
            <person name="Chow T."/>
            <person name="Chen H."/>
            <person name="Chung M."/>
            <person name="Chen C."/>
            <person name="Shaw J."/>
            <person name="Wu H."/>
            <person name="Hsiao K."/>
            <person name="Chao Y."/>
            <person name="Chu M."/>
            <person name="Cheng C."/>
            <person name="Hour A."/>
            <person name="Lee P."/>
            <person name="Lin S."/>
            <person name="Lin Y."/>
            <person name="Liou J."/>
            <person name="Liu S."/>
            <person name="Hsing Y."/>
            <person name="Raghuvanshi S."/>
            <person name="Mohanty A."/>
            <person name="Bharti A.K."/>
            <person name="Gaur A."/>
            <person name="Gupta V."/>
            <person name="Kumar D."/>
            <person name="Ravi V."/>
            <person name="Vij S."/>
            <person name="Kapur A."/>
            <person name="Khurana P."/>
            <person name="Khurana P."/>
            <person name="Khurana J.P."/>
            <person name="Tyagi A.K."/>
            <person name="Gaikwad K."/>
            <person name="Singh A."/>
            <person name="Dalal V."/>
            <person name="Srivastava S."/>
            <person name="Dixit A."/>
            <person name="Pal A.K."/>
            <person name="Ghazi I.A."/>
            <person name="Yadav M."/>
            <person name="Pandit A."/>
            <person name="Bhargava A."/>
            <person name="Sureshbabu K."/>
            <person name="Batra K."/>
            <person name="Sharma T.R."/>
            <person name="Mohapatra T."/>
            <person name="Singh N.K."/>
            <person name="Messing J."/>
            <person name="Nelson A.B."/>
            <person name="Fuks G."/>
            <person name="Kavchok S."/>
            <person name="Keizer G."/>
            <person name="Linton E."/>
            <person name="Llaca V."/>
            <person name="Song R."/>
            <person name="Tanyolac B."/>
            <person name="Young S."/>
            <person name="Ho-Il K."/>
            <person name="Hahn J.H."/>
            <person name="Sangsakoo G."/>
            <person name="Vanavichit A."/>
            <person name="de Mattos Luiz.A.T."/>
            <person name="Zimmer P.D."/>
            <person name="Malone G."/>
            <person name="Dellagostin O."/>
            <person name="de Oliveira A.C."/>
            <person name="Bevan M."/>
            <person name="Bancroft I."/>
            <person name="Minx P."/>
            <person name="Cordum H."/>
            <person name="Wilson R."/>
            <person name="Cheng Z."/>
            <person name="Jin W."/>
            <person name="Jiang J."/>
            <person name="Leong S.A."/>
            <person name="Iwama H."/>
            <person name="Gojobori T."/>
            <person name="Itoh T."/>
            <person name="Niimura Y."/>
            <person name="Fujii Y."/>
            <person name="Habara T."/>
            <person name="Sakai H."/>
            <person name="Sato Y."/>
            <person name="Wilson G."/>
            <person name="Kumar K."/>
            <person name="McCouch S."/>
            <person name="Juretic N."/>
            <person name="Hoen D."/>
            <person name="Wright S."/>
            <person name="Bruskiewich R."/>
            <person name="Bureau T."/>
            <person name="Miyao A."/>
            <person name="Hirochika H."/>
            <person name="Nishikawa T."/>
            <person name="Kadowaki K."/>
            <person name="Sugiura M."/>
            <person name="Burr B."/>
            <person name="Sasaki T."/>
        </authorList>
    </citation>
    <scope>NUCLEOTIDE SEQUENCE [LARGE SCALE GENOMIC DNA]</scope>
    <source>
        <strain evidence="4">cv. Nipponbare</strain>
    </source>
</reference>
<sequence length="76" mass="8752">MELRSHRIYWPLYMLEMKWRGVRVRMRALSTCGTPTPAASAGQSLCAENRTTPTGNSSSHRGRLLHRRPRLSRQTD</sequence>
<evidence type="ECO:0000313" key="3">
    <source>
        <dbReference type="EMBL" id="BAD22393.1"/>
    </source>
</evidence>
<evidence type="ECO:0000313" key="2">
    <source>
        <dbReference type="EMBL" id="BAD21654.1"/>
    </source>
</evidence>
<feature type="compositionally biased region" description="Basic residues" evidence="1">
    <location>
        <begin position="60"/>
        <end position="76"/>
    </location>
</feature>
<feature type="region of interest" description="Disordered" evidence="1">
    <location>
        <begin position="32"/>
        <end position="76"/>
    </location>
</feature>
<protein>
    <submittedName>
        <fullName evidence="3">Uncharacterized protein</fullName>
    </submittedName>
</protein>
<dbReference type="AlphaFoldDB" id="Q6K3E7"/>
<evidence type="ECO:0000313" key="4">
    <source>
        <dbReference type="Proteomes" id="UP000000763"/>
    </source>
</evidence>
<name>Q6K3E7_ORYSJ</name>
<dbReference type="EMBL" id="AP005691">
    <property type="protein sequence ID" value="BAD22393.1"/>
    <property type="molecule type" value="Genomic_DNA"/>
</dbReference>
<evidence type="ECO:0000256" key="1">
    <source>
        <dbReference type="SAM" id="MobiDB-lite"/>
    </source>
</evidence>
<reference evidence="4" key="4">
    <citation type="journal article" date="2008" name="Nucleic Acids Res.">
        <title>The rice annotation project database (RAP-DB): 2008 update.</title>
        <authorList>
            <consortium name="The rice annotation project (RAP)"/>
        </authorList>
    </citation>
    <scope>GENOME REANNOTATION</scope>
    <source>
        <strain evidence="4">cv. Nipponbare</strain>
    </source>
</reference>
<accession>Q6K3E7</accession>
<organism evidence="3 4">
    <name type="scientific">Oryza sativa subsp. japonica</name>
    <name type="common">Rice</name>
    <dbReference type="NCBI Taxonomy" id="39947"/>
    <lineage>
        <taxon>Eukaryota</taxon>
        <taxon>Viridiplantae</taxon>
        <taxon>Streptophyta</taxon>
        <taxon>Embryophyta</taxon>
        <taxon>Tracheophyta</taxon>
        <taxon>Spermatophyta</taxon>
        <taxon>Magnoliopsida</taxon>
        <taxon>Liliopsida</taxon>
        <taxon>Poales</taxon>
        <taxon>Poaceae</taxon>
        <taxon>BOP clade</taxon>
        <taxon>Oryzoideae</taxon>
        <taxon>Oryzeae</taxon>
        <taxon>Oryzinae</taxon>
        <taxon>Oryza</taxon>
        <taxon>Oryza sativa</taxon>
    </lineage>
</organism>
<reference evidence="2" key="1">
    <citation type="submission" date="2001-08" db="EMBL/GenBank/DDBJ databases">
        <title>Oryza sativa nipponbare(GA3) genomic DNA, chromosome 2, BAC clone:OJ1293_E04.</title>
        <authorList>
            <person name="Sasaki T."/>
            <person name="Matsumoto T."/>
            <person name="Yamamoto K."/>
        </authorList>
    </citation>
    <scope>NUCLEOTIDE SEQUENCE</scope>
</reference>
<dbReference type="Proteomes" id="UP000000763">
    <property type="component" value="Chromosome 2"/>
</dbReference>
<dbReference type="EMBL" id="AP004120">
    <property type="protein sequence ID" value="BAD21654.1"/>
    <property type="molecule type" value="Genomic_DNA"/>
</dbReference>